<dbReference type="Proteomes" id="UP001139384">
    <property type="component" value="Unassembled WGS sequence"/>
</dbReference>
<evidence type="ECO:0000256" key="1">
    <source>
        <dbReference type="SAM" id="MobiDB-lite"/>
    </source>
</evidence>
<feature type="compositionally biased region" description="Basic and acidic residues" evidence="1">
    <location>
        <begin position="271"/>
        <end position="285"/>
    </location>
</feature>
<feature type="compositionally biased region" description="Basic and acidic residues" evidence="1">
    <location>
        <begin position="215"/>
        <end position="239"/>
    </location>
</feature>
<organism evidence="2 3">
    <name type="scientific">Streptomyces muensis</name>
    <dbReference type="NCBI Taxonomy" id="1077944"/>
    <lineage>
        <taxon>Bacteria</taxon>
        <taxon>Bacillati</taxon>
        <taxon>Actinomycetota</taxon>
        <taxon>Actinomycetes</taxon>
        <taxon>Kitasatosporales</taxon>
        <taxon>Streptomycetaceae</taxon>
        <taxon>Streptomyces</taxon>
    </lineage>
</organism>
<comment type="caution">
    <text evidence="2">The sequence shown here is derived from an EMBL/GenBank/DDBJ whole genome shotgun (WGS) entry which is preliminary data.</text>
</comment>
<proteinExistence type="predicted"/>
<feature type="compositionally biased region" description="Gly residues" evidence="1">
    <location>
        <begin position="1"/>
        <end position="11"/>
    </location>
</feature>
<gene>
    <name evidence="2" type="ORF">L0P92_16310</name>
</gene>
<feature type="compositionally biased region" description="Gly residues" evidence="1">
    <location>
        <begin position="250"/>
        <end position="262"/>
    </location>
</feature>
<feature type="region of interest" description="Disordered" evidence="1">
    <location>
        <begin position="213"/>
        <end position="285"/>
    </location>
</feature>
<sequence>MGEQQSGGGTPGRRRAHPDGLVPGRAAGPHMTLDAAALEALLSAAVLRGHRADLDGEQRAVAAYRAARAAGVHHRARTRRRDDWRPRAPRRVALSVKTTLSLFVASLALGGVAVAAIGSSDSSDHPADDKVGSTPTAGAPDRPSAGPSAAQSDPRGGRPGHPTAAQDTEAKCRAYDQVEGNGQALDSTAWQRLVTAAGGEDKVAAYCAEQLARAARTEPTKPEPAKTEPAKPEATRPEPTKPAPTRTADVGGGASGDNGQGSSGRNTSGEGAEKPDQAEKQADAG</sequence>
<evidence type="ECO:0000313" key="3">
    <source>
        <dbReference type="Proteomes" id="UP001139384"/>
    </source>
</evidence>
<accession>A0A9X1PX57</accession>
<feature type="region of interest" description="Disordered" evidence="1">
    <location>
        <begin position="119"/>
        <end position="168"/>
    </location>
</feature>
<dbReference type="AlphaFoldDB" id="A0A9X1PX57"/>
<evidence type="ECO:0000313" key="2">
    <source>
        <dbReference type="EMBL" id="MCF1595125.1"/>
    </source>
</evidence>
<feature type="compositionally biased region" description="Basic and acidic residues" evidence="1">
    <location>
        <begin position="122"/>
        <end position="131"/>
    </location>
</feature>
<keyword evidence="3" id="KW-1185">Reference proteome</keyword>
<name>A0A9X1PX57_STRM4</name>
<reference evidence="2" key="1">
    <citation type="submission" date="2022-01" db="EMBL/GenBank/DDBJ databases">
        <title>Draft Genome Sequences of Seven Type Strains of the Genus Streptomyces.</title>
        <authorList>
            <person name="Aziz S."/>
            <person name="Coretto E."/>
            <person name="Chronakova A."/>
            <person name="Sproer C."/>
            <person name="Huber K."/>
            <person name="Nouioui I."/>
            <person name="Gross H."/>
        </authorList>
    </citation>
    <scope>NUCLEOTIDE SEQUENCE</scope>
    <source>
        <strain evidence="2">DSM 103493</strain>
    </source>
</reference>
<feature type="region of interest" description="Disordered" evidence="1">
    <location>
        <begin position="1"/>
        <end position="28"/>
    </location>
</feature>
<dbReference type="EMBL" id="JAKEIP010000056">
    <property type="protein sequence ID" value="MCF1595125.1"/>
    <property type="molecule type" value="Genomic_DNA"/>
</dbReference>
<protein>
    <submittedName>
        <fullName evidence="2">Uncharacterized protein</fullName>
    </submittedName>
</protein>
<dbReference type="RefSeq" id="WP_234763433.1">
    <property type="nucleotide sequence ID" value="NZ_JAKEIP010000056.1"/>
</dbReference>